<dbReference type="GO" id="GO:0070939">
    <property type="term" value="C:Dsl1/NZR complex"/>
    <property type="evidence" value="ECO:0007669"/>
    <property type="project" value="TreeGrafter"/>
</dbReference>
<dbReference type="EMBL" id="QJKJ01004622">
    <property type="protein sequence ID" value="RDX93390.1"/>
    <property type="molecule type" value="Genomic_DNA"/>
</dbReference>
<protein>
    <submittedName>
        <fullName evidence="1">MAG2-interacting protein 2</fullName>
    </submittedName>
</protein>
<gene>
    <name evidence="1" type="primary">MIP2</name>
    <name evidence="1" type="ORF">CR513_24363</name>
</gene>
<dbReference type="SUPFAM" id="SSF50978">
    <property type="entry name" value="WD40 repeat-like"/>
    <property type="match status" value="1"/>
</dbReference>
<dbReference type="Proteomes" id="UP000257109">
    <property type="component" value="Unassembled WGS sequence"/>
</dbReference>
<dbReference type="PANTHER" id="PTHR15922:SF2">
    <property type="entry name" value="NBAS SUBUNIT OF NRZ TETHERING COMPLEX"/>
    <property type="match status" value="1"/>
</dbReference>
<dbReference type="GO" id="GO:0000149">
    <property type="term" value="F:SNARE binding"/>
    <property type="evidence" value="ECO:0007669"/>
    <property type="project" value="TreeGrafter"/>
</dbReference>
<dbReference type="InterPro" id="IPR036322">
    <property type="entry name" value="WD40_repeat_dom_sf"/>
</dbReference>
<dbReference type="OrthoDB" id="19988at2759"/>
<organism evidence="1 2">
    <name type="scientific">Mucuna pruriens</name>
    <name type="common">Velvet bean</name>
    <name type="synonym">Dolichos pruriens</name>
    <dbReference type="NCBI Taxonomy" id="157652"/>
    <lineage>
        <taxon>Eukaryota</taxon>
        <taxon>Viridiplantae</taxon>
        <taxon>Streptophyta</taxon>
        <taxon>Embryophyta</taxon>
        <taxon>Tracheophyta</taxon>
        <taxon>Spermatophyta</taxon>
        <taxon>Magnoliopsida</taxon>
        <taxon>eudicotyledons</taxon>
        <taxon>Gunneridae</taxon>
        <taxon>Pentapetalae</taxon>
        <taxon>rosids</taxon>
        <taxon>fabids</taxon>
        <taxon>Fabales</taxon>
        <taxon>Fabaceae</taxon>
        <taxon>Papilionoideae</taxon>
        <taxon>50 kb inversion clade</taxon>
        <taxon>NPAAA clade</taxon>
        <taxon>indigoferoid/millettioid clade</taxon>
        <taxon>Phaseoleae</taxon>
        <taxon>Mucuna</taxon>
    </lineage>
</organism>
<feature type="non-terminal residue" evidence="1">
    <location>
        <position position="1"/>
    </location>
</feature>
<dbReference type="STRING" id="157652.A0A371GS98"/>
<evidence type="ECO:0000313" key="2">
    <source>
        <dbReference type="Proteomes" id="UP000257109"/>
    </source>
</evidence>
<comment type="caution">
    <text evidence="1">The sequence shown here is derived from an EMBL/GenBank/DDBJ whole genome shotgun (WGS) entry which is preliminary data.</text>
</comment>
<evidence type="ECO:0000313" key="1">
    <source>
        <dbReference type="EMBL" id="RDX93390.1"/>
    </source>
</evidence>
<dbReference type="PANTHER" id="PTHR15922">
    <property type="entry name" value="NEUROBLASTOMA-AMPLIFIED SEQUENCE"/>
    <property type="match status" value="1"/>
</dbReference>
<dbReference type="AlphaFoldDB" id="A0A371GS98"/>
<dbReference type="GO" id="GO:0006890">
    <property type="term" value="P:retrograde vesicle-mediated transport, Golgi to endoplasmic reticulum"/>
    <property type="evidence" value="ECO:0007669"/>
    <property type="project" value="TreeGrafter"/>
</dbReference>
<accession>A0A371GS98</accession>
<reference evidence="1" key="1">
    <citation type="submission" date="2018-05" db="EMBL/GenBank/DDBJ databases">
        <title>Draft genome of Mucuna pruriens seed.</title>
        <authorList>
            <person name="Nnadi N.E."/>
            <person name="Vos R."/>
            <person name="Hasami M.H."/>
            <person name="Devisetty U.K."/>
            <person name="Aguiy J.C."/>
        </authorList>
    </citation>
    <scope>NUCLEOTIDE SEQUENCE [LARGE SCALE GENOMIC DNA]</scope>
    <source>
        <strain evidence="1">JCA_2017</strain>
    </source>
</reference>
<proteinExistence type="predicted"/>
<sequence>MGMNRTGSHLSLAFSRYSNGSHMDVPLYETRHHASNYPSQHHQNQQGNESAKGSFLSLLSSRGVSQLKEKWTEYNRPKRLRRLVSLFVSATAKHVAVAAGNRITILSKEDDYKHPCAIFTRAWSEDEDVLGVADDSDTLYFIKFSGELVVEISKKHLKVSSPIVALFSDIDLDTHQSYLFSIVTSDGLLQQIEIGHGQSGSTVPKYILNHMSRICNNIFCFDRHHELNLFVAVHNNSEMRTLHLKSGHTRQDRIRNNDCIRSDCIR</sequence>
<keyword evidence="2" id="KW-1185">Reference proteome</keyword>
<name>A0A371GS98_MUCPR</name>